<accession>A0A9W7GFR6</accession>
<evidence type="ECO:0000256" key="1">
    <source>
        <dbReference type="SAM" id="MobiDB-lite"/>
    </source>
</evidence>
<dbReference type="AlphaFoldDB" id="A0A9W7GFR6"/>
<dbReference type="PROSITE" id="PS50106">
    <property type="entry name" value="PDZ"/>
    <property type="match status" value="1"/>
</dbReference>
<sequence>MGRGASGTAGPPNEEGSSRSSVRAKRGASSSEADNYAPNSAKRGRRNKSEVDDKIPGALSSSLPSAAIGTSQSRSQHQVAAGAGTSVFSPVVGVRRVAGDKGPAICDYPLSGPWISSHAIHPDPVVIKRPNESIESKWGMQLYHDITQWGEDWAVVMVSSPGPQKTLSIGDIVLGVNGVPLGGKTFTQAMNLLKDSGIYCHLAVARFQGCMTVLVQVPENVCGGDLILAKSPDGNSVEVTVPSGLKGGDKFQLQVKQPQYNSKSALLASNAAKSGSITDRETRYRQNQLLFQQEHQKYDHDHQGQIQPHQPSKDGTLSVDLVVSPSDPSVIISGDFNEEEMRAIITGVSVHGKEWDVILSDSAFGGTLKNRASAACQAKWEQCVALFSKRGEELMKGSEKVASSMAKKGKGNKKSKRGSDVIVASAAPGLRTCILCAVIETTDSESEGPPRAIDILHYISCVWGSVYQEPSHADFSWSERGLKGAVAGKGAVSEFVRNAAGPGQLSFKAFKFLVDDSSIRAMRERSRSGSTGFGVDEVCVHEFLRNRTNLMREIDKMADENILVVDGDGGITLGACWVDNIGFEVLTDFHQNWGENCKETEKYCVSDSASQSISAAWTKEADSWTLVKCGSKVFGSALDDIKVRYQEMFEKWAEPN</sequence>
<feature type="compositionally biased region" description="Polar residues" evidence="1">
    <location>
        <begin position="304"/>
        <end position="315"/>
    </location>
</feature>
<proteinExistence type="predicted"/>
<feature type="region of interest" description="Disordered" evidence="1">
    <location>
        <begin position="1"/>
        <end position="77"/>
    </location>
</feature>
<dbReference type="Gene3D" id="2.30.42.10">
    <property type="match status" value="1"/>
</dbReference>
<dbReference type="EMBL" id="BRYA01001486">
    <property type="protein sequence ID" value="GMI44572.1"/>
    <property type="molecule type" value="Genomic_DNA"/>
</dbReference>
<dbReference type="InterPro" id="IPR036034">
    <property type="entry name" value="PDZ_sf"/>
</dbReference>
<dbReference type="SUPFAM" id="SSF50156">
    <property type="entry name" value="PDZ domain-like"/>
    <property type="match status" value="1"/>
</dbReference>
<organism evidence="3 4">
    <name type="scientific">Triparma columacea</name>
    <dbReference type="NCBI Taxonomy" id="722753"/>
    <lineage>
        <taxon>Eukaryota</taxon>
        <taxon>Sar</taxon>
        <taxon>Stramenopiles</taxon>
        <taxon>Ochrophyta</taxon>
        <taxon>Bolidophyceae</taxon>
        <taxon>Parmales</taxon>
        <taxon>Triparmaceae</taxon>
        <taxon>Triparma</taxon>
    </lineage>
</organism>
<feature type="compositionally biased region" description="Low complexity" evidence="1">
    <location>
        <begin position="56"/>
        <end position="69"/>
    </location>
</feature>
<keyword evidence="4" id="KW-1185">Reference proteome</keyword>
<reference evidence="4" key="1">
    <citation type="journal article" date="2023" name="Commun. Biol.">
        <title>Genome analysis of Parmales, the sister group of diatoms, reveals the evolutionary specialization of diatoms from phago-mixotrophs to photoautotrophs.</title>
        <authorList>
            <person name="Ban H."/>
            <person name="Sato S."/>
            <person name="Yoshikawa S."/>
            <person name="Yamada K."/>
            <person name="Nakamura Y."/>
            <person name="Ichinomiya M."/>
            <person name="Sato N."/>
            <person name="Blanc-Mathieu R."/>
            <person name="Endo H."/>
            <person name="Kuwata A."/>
            <person name="Ogata H."/>
        </authorList>
    </citation>
    <scope>NUCLEOTIDE SEQUENCE [LARGE SCALE GENOMIC DNA]</scope>
</reference>
<gene>
    <name evidence="3" type="ORF">TrCOL_g9353</name>
</gene>
<evidence type="ECO:0000259" key="2">
    <source>
        <dbReference type="PROSITE" id="PS50106"/>
    </source>
</evidence>
<dbReference type="OrthoDB" id="196235at2759"/>
<feature type="region of interest" description="Disordered" evidence="1">
    <location>
        <begin position="296"/>
        <end position="318"/>
    </location>
</feature>
<dbReference type="Proteomes" id="UP001165065">
    <property type="component" value="Unassembled WGS sequence"/>
</dbReference>
<evidence type="ECO:0000313" key="4">
    <source>
        <dbReference type="Proteomes" id="UP001165065"/>
    </source>
</evidence>
<feature type="domain" description="PDZ" evidence="2">
    <location>
        <begin position="124"/>
        <end position="208"/>
    </location>
</feature>
<comment type="caution">
    <text evidence="3">The sequence shown here is derived from an EMBL/GenBank/DDBJ whole genome shotgun (WGS) entry which is preliminary data.</text>
</comment>
<protein>
    <recommendedName>
        <fullName evidence="2">PDZ domain-containing protein</fullName>
    </recommendedName>
</protein>
<dbReference type="InterPro" id="IPR001478">
    <property type="entry name" value="PDZ"/>
</dbReference>
<name>A0A9W7GFR6_9STRA</name>
<evidence type="ECO:0000313" key="3">
    <source>
        <dbReference type="EMBL" id="GMI44572.1"/>
    </source>
</evidence>